<proteinExistence type="predicted"/>
<reference evidence="1" key="1">
    <citation type="submission" date="2020-02" db="EMBL/GenBank/DDBJ databases">
        <title>Bacillus sedimentmangrovi sp. nov., isolated from sediment of the mangrove ecosystem.</title>
        <authorList>
            <person name="Liu G."/>
        </authorList>
    </citation>
    <scope>NUCLEOTIDE SEQUENCE [LARGE SCALE GENOMIC DNA]</scope>
    <source>
        <strain evidence="1">SgZ-7</strain>
    </source>
</reference>
<sequence>MAKTLELEFGTEFGKTARISLENPKEPIDEAQVKQSMEQIIASDVFFTATGKLAVAKGARVIDRNVVEYELAE</sequence>
<dbReference type="AlphaFoldDB" id="A0A6B3TVF4"/>
<dbReference type="RefSeq" id="WP_038537522.1">
    <property type="nucleotide sequence ID" value="NZ_JAAIUV010000020.1"/>
</dbReference>
<name>A0A6B3TVF4_9BACI</name>
<evidence type="ECO:0000313" key="2">
    <source>
        <dbReference type="Proteomes" id="UP000481621"/>
    </source>
</evidence>
<accession>A0A6B3TVF4</accession>
<dbReference type="Proteomes" id="UP000481621">
    <property type="component" value="Unassembled WGS sequence"/>
</dbReference>
<dbReference type="Pfam" id="PF11148">
    <property type="entry name" value="DUF2922"/>
    <property type="match status" value="1"/>
</dbReference>
<dbReference type="InterPro" id="IPR021321">
    <property type="entry name" value="DUF2922"/>
</dbReference>
<evidence type="ECO:0000313" key="1">
    <source>
        <dbReference type="EMBL" id="NEX79637.1"/>
    </source>
</evidence>
<comment type="caution">
    <text evidence="1">The sequence shown here is derived from an EMBL/GenBank/DDBJ whole genome shotgun (WGS) entry which is preliminary data.</text>
</comment>
<gene>
    <name evidence="1" type="ORF">G4Z05_12290</name>
</gene>
<protein>
    <submittedName>
        <fullName evidence="1">DUF2922 domain-containing protein</fullName>
    </submittedName>
</protein>
<organism evidence="1 2">
    <name type="scientific">Neobacillus thermocopriae</name>
    <dbReference type="NCBI Taxonomy" id="1215031"/>
    <lineage>
        <taxon>Bacteria</taxon>
        <taxon>Bacillati</taxon>
        <taxon>Bacillota</taxon>
        <taxon>Bacilli</taxon>
        <taxon>Bacillales</taxon>
        <taxon>Bacillaceae</taxon>
        <taxon>Neobacillus</taxon>
    </lineage>
</organism>
<dbReference type="EMBL" id="JAAIUV010000020">
    <property type="protein sequence ID" value="NEX79637.1"/>
    <property type="molecule type" value="Genomic_DNA"/>
</dbReference>
<keyword evidence="2" id="KW-1185">Reference proteome</keyword>